<proteinExistence type="predicted"/>
<organism evidence="1">
    <name type="scientific">viral metagenome</name>
    <dbReference type="NCBI Taxonomy" id="1070528"/>
    <lineage>
        <taxon>unclassified sequences</taxon>
        <taxon>metagenomes</taxon>
        <taxon>organismal metagenomes</taxon>
    </lineage>
</organism>
<evidence type="ECO:0000313" key="1">
    <source>
        <dbReference type="EMBL" id="QJA75696.1"/>
    </source>
</evidence>
<dbReference type="EMBL" id="MT142179">
    <property type="protein sequence ID" value="QJA75696.1"/>
    <property type="molecule type" value="Genomic_DNA"/>
</dbReference>
<reference evidence="1" key="1">
    <citation type="submission" date="2020-03" db="EMBL/GenBank/DDBJ databases">
        <title>The deep terrestrial virosphere.</title>
        <authorList>
            <person name="Holmfeldt K."/>
            <person name="Nilsson E."/>
            <person name="Simone D."/>
            <person name="Lopez-Fernandez M."/>
            <person name="Wu X."/>
            <person name="de Brujin I."/>
            <person name="Lundin D."/>
            <person name="Andersson A."/>
            <person name="Bertilsson S."/>
            <person name="Dopson M."/>
        </authorList>
    </citation>
    <scope>NUCLEOTIDE SEQUENCE</scope>
    <source>
        <strain evidence="1">MM415A01721</strain>
    </source>
</reference>
<name>A0A6M3JZY3_9ZZZZ</name>
<sequence>MGKWLGQSKNCDICQEGLHPFANKHWFVDGKTSIGSGPWALMCARCFEIYGTGLGTGKGQKYDADTMEKIEG</sequence>
<gene>
    <name evidence="1" type="ORF">MM415A01721_0016</name>
</gene>
<dbReference type="AlphaFoldDB" id="A0A6M3JZY3"/>
<accession>A0A6M3JZY3</accession>
<protein>
    <submittedName>
        <fullName evidence="1">Uncharacterized protein</fullName>
    </submittedName>
</protein>